<evidence type="ECO:0000313" key="12">
    <source>
        <dbReference type="EMBL" id="KZV27285.1"/>
    </source>
</evidence>
<dbReference type="AlphaFoldDB" id="A0A2Z7AZM3"/>
<keyword evidence="2" id="KW-0677">Repeat</keyword>
<keyword evidence="5 7" id="KW-0694">RNA-binding</keyword>
<keyword evidence="13" id="KW-1185">Reference proteome</keyword>
<dbReference type="GO" id="GO:0000398">
    <property type="term" value="P:mRNA splicing, via spliceosome"/>
    <property type="evidence" value="ECO:0007669"/>
    <property type="project" value="InterPro"/>
</dbReference>
<dbReference type="FunFam" id="3.30.70.330:FF:000318">
    <property type="entry name" value="Zinc finger CCCH domain-containing protein 5"/>
    <property type="match status" value="1"/>
</dbReference>
<dbReference type="SMART" id="SM00360">
    <property type="entry name" value="RRM"/>
    <property type="match status" value="1"/>
</dbReference>
<dbReference type="GO" id="GO:0003723">
    <property type="term" value="F:RNA binding"/>
    <property type="evidence" value="ECO:0007669"/>
    <property type="project" value="UniProtKB-UniRule"/>
</dbReference>
<reference evidence="12 13" key="1">
    <citation type="journal article" date="2015" name="Proc. Natl. Acad. Sci. U.S.A.">
        <title>The resurrection genome of Boea hygrometrica: A blueprint for survival of dehydration.</title>
        <authorList>
            <person name="Xiao L."/>
            <person name="Yang G."/>
            <person name="Zhang L."/>
            <person name="Yang X."/>
            <person name="Zhao S."/>
            <person name="Ji Z."/>
            <person name="Zhou Q."/>
            <person name="Hu M."/>
            <person name="Wang Y."/>
            <person name="Chen M."/>
            <person name="Xu Y."/>
            <person name="Jin H."/>
            <person name="Xiao X."/>
            <person name="Hu G."/>
            <person name="Bao F."/>
            <person name="Hu Y."/>
            <person name="Wan P."/>
            <person name="Li L."/>
            <person name="Deng X."/>
            <person name="Kuang T."/>
            <person name="Xiang C."/>
            <person name="Zhu J.K."/>
            <person name="Oliver M.J."/>
            <person name="He Y."/>
        </authorList>
    </citation>
    <scope>NUCLEOTIDE SEQUENCE [LARGE SCALE GENOMIC DNA]</scope>
    <source>
        <strain evidence="13">cv. XS01</strain>
    </source>
</reference>
<evidence type="ECO:0000256" key="6">
    <source>
        <dbReference type="ARBA" id="ARBA00023125"/>
    </source>
</evidence>
<dbReference type="InterPro" id="IPR035979">
    <property type="entry name" value="RBD_domain_sf"/>
</dbReference>
<dbReference type="InterPro" id="IPR003954">
    <property type="entry name" value="RRM_euk-type"/>
</dbReference>
<keyword evidence="1 8" id="KW-0479">Metal-binding</keyword>
<dbReference type="InterPro" id="IPR009145">
    <property type="entry name" value="U2AF_small"/>
</dbReference>
<dbReference type="SMART" id="SM00356">
    <property type="entry name" value="ZnF_C3H1"/>
    <property type="match status" value="2"/>
</dbReference>
<feature type="domain" description="RRM" evidence="10">
    <location>
        <begin position="257"/>
        <end position="357"/>
    </location>
</feature>
<evidence type="ECO:0000256" key="7">
    <source>
        <dbReference type="PROSITE-ProRule" id="PRU00176"/>
    </source>
</evidence>
<evidence type="ECO:0000256" key="9">
    <source>
        <dbReference type="SAM" id="MobiDB-lite"/>
    </source>
</evidence>
<feature type="zinc finger region" description="C3H1-type" evidence="8">
    <location>
        <begin position="359"/>
        <end position="389"/>
    </location>
</feature>
<dbReference type="Pfam" id="PF00076">
    <property type="entry name" value="RRM_1"/>
    <property type="match status" value="1"/>
</dbReference>
<keyword evidence="3 8" id="KW-0863">Zinc-finger</keyword>
<feature type="compositionally biased region" description="Basic and acidic residues" evidence="9">
    <location>
        <begin position="488"/>
        <end position="498"/>
    </location>
</feature>
<dbReference type="InterPro" id="IPR000504">
    <property type="entry name" value="RRM_dom"/>
</dbReference>
<name>A0A2Z7AZM3_9LAMI</name>
<evidence type="ECO:0000256" key="1">
    <source>
        <dbReference type="ARBA" id="ARBA00022723"/>
    </source>
</evidence>
<dbReference type="InterPro" id="IPR000571">
    <property type="entry name" value="Znf_CCCH"/>
</dbReference>
<evidence type="ECO:0000256" key="8">
    <source>
        <dbReference type="PROSITE-ProRule" id="PRU00723"/>
    </source>
</evidence>
<feature type="domain" description="C3H1-type" evidence="11">
    <location>
        <begin position="359"/>
        <end position="389"/>
    </location>
</feature>
<evidence type="ECO:0000259" key="11">
    <source>
        <dbReference type="PROSITE" id="PS50103"/>
    </source>
</evidence>
<keyword evidence="4 8" id="KW-0862">Zinc</keyword>
<feature type="region of interest" description="Disordered" evidence="9">
    <location>
        <begin position="162"/>
        <end position="191"/>
    </location>
</feature>
<dbReference type="PRINTS" id="PR01848">
    <property type="entry name" value="U2AUXFACTOR"/>
</dbReference>
<evidence type="ECO:0000313" key="13">
    <source>
        <dbReference type="Proteomes" id="UP000250235"/>
    </source>
</evidence>
<feature type="zinc finger region" description="C3H1-type" evidence="8">
    <location>
        <begin position="225"/>
        <end position="253"/>
    </location>
</feature>
<dbReference type="InterPro" id="IPR012677">
    <property type="entry name" value="Nucleotide-bd_a/b_plait_sf"/>
</dbReference>
<dbReference type="GO" id="GO:0089701">
    <property type="term" value="C:U2AF complex"/>
    <property type="evidence" value="ECO:0007669"/>
    <property type="project" value="InterPro"/>
</dbReference>
<dbReference type="PANTHER" id="PTHR12620">
    <property type="entry name" value="U2 SNRNP AUXILIARY FACTOR, SMALL SUBUNIT"/>
    <property type="match status" value="1"/>
</dbReference>
<dbReference type="SUPFAM" id="SSF54928">
    <property type="entry name" value="RNA-binding domain, RBD"/>
    <property type="match status" value="1"/>
</dbReference>
<dbReference type="GO" id="GO:0003677">
    <property type="term" value="F:DNA binding"/>
    <property type="evidence" value="ECO:0007669"/>
    <property type="project" value="UniProtKB-KW"/>
</dbReference>
<dbReference type="SMART" id="SM00361">
    <property type="entry name" value="RRM_1"/>
    <property type="match status" value="1"/>
</dbReference>
<evidence type="ECO:0000256" key="4">
    <source>
        <dbReference type="ARBA" id="ARBA00022833"/>
    </source>
</evidence>
<feature type="compositionally biased region" description="Basic residues" evidence="9">
    <location>
        <begin position="32"/>
        <end position="48"/>
    </location>
</feature>
<evidence type="ECO:0000256" key="2">
    <source>
        <dbReference type="ARBA" id="ARBA00022737"/>
    </source>
</evidence>
<feature type="compositionally biased region" description="Basic and acidic residues" evidence="9">
    <location>
        <begin position="49"/>
        <end position="92"/>
    </location>
</feature>
<dbReference type="PROSITE" id="PS50102">
    <property type="entry name" value="RRM"/>
    <property type="match status" value="1"/>
</dbReference>
<keyword evidence="6" id="KW-0238">DNA-binding</keyword>
<feature type="compositionally biased region" description="Basic and acidic residues" evidence="9">
    <location>
        <begin position="734"/>
        <end position="744"/>
    </location>
</feature>
<dbReference type="GO" id="GO:0008270">
    <property type="term" value="F:zinc ion binding"/>
    <property type="evidence" value="ECO:0007669"/>
    <property type="project" value="UniProtKB-KW"/>
</dbReference>
<sequence length="791" mass="92223">MPDNTITTNEMEEDGDATTTKESECSVVGRTERRKAAKKEKRKKKRKEKAVIARQEEEARLNDPDELSRLQAEEEMEKKRVESERKEFEERERMIQEAWARKRALEEEKEEMRRKEWEEQQSRLIEVGYENEVDKDEWEYVEEGPPEIIWQGNEIIVKKRKIRVKKKDPDHQTVKEDPNRPTSNPLPPQSEAFADYKSASIPSAQQLLESFAQQTPNFGTEQARLSDKAHCPFHLKTGACRFGPRCSRIHFYPDKSCTFLIKNMYNGPGLAWEQDEGLEHTDEEVERAYEEFYEDVHTEFLKFGEIVNFKVCRNGSSHLRGNVYVHYKNLDSAELAYYSVNGRYFGGKQLQCEFVGVTKWKVAICGEYMKSEFMTCSRGMTCNFIHCFRNPGGDYEWADWDKPPPKFWVKKMASLFGYSDESVYSKHTREGSPRLYKDTNRCSADGIERLHCRRSRSKESGYSRSSRTCSKSYTQRSSHQQQRRSHRKQIEFLEEKPSDKMSISRLSCSKNSSSDCESDRDWLDRGFRDRLDGSRSRVHSTGELDTQGHQCDGKRTCETCSNPNLFHNDRDYYLYAKKSTEPRDRRHGTQDEGRGASSMGELSDEDNHNMTSESGKMYRRQEKKLPITPYDHWDGRSRTYASDVNVDCSKGESGTYSSDIHIKESLRSVNCEVLEDDRPQINSPSNLMEFTTREYMGRQDEQVEKNKEACRKRASRGKFSNSNSRSFYTKHNGKPGDVKSEEQFLSHTKKSKRKRDGDKSALEYNGRSPPTTFSINEDLDERGRWEPDEVV</sequence>
<dbReference type="PROSITE" id="PS50103">
    <property type="entry name" value="ZF_C3H1"/>
    <property type="match status" value="2"/>
</dbReference>
<feature type="compositionally biased region" description="Basic and acidic residues" evidence="9">
    <location>
        <begin position="167"/>
        <end position="179"/>
    </location>
</feature>
<feature type="region of interest" description="Disordered" evidence="9">
    <location>
        <begin position="709"/>
        <end position="791"/>
    </location>
</feature>
<dbReference type="EMBL" id="KV010644">
    <property type="protein sequence ID" value="KZV27285.1"/>
    <property type="molecule type" value="Genomic_DNA"/>
</dbReference>
<evidence type="ECO:0000256" key="3">
    <source>
        <dbReference type="ARBA" id="ARBA00022771"/>
    </source>
</evidence>
<dbReference type="OrthoDB" id="423462at2759"/>
<organism evidence="12 13">
    <name type="scientific">Dorcoceras hygrometricum</name>
    <dbReference type="NCBI Taxonomy" id="472368"/>
    <lineage>
        <taxon>Eukaryota</taxon>
        <taxon>Viridiplantae</taxon>
        <taxon>Streptophyta</taxon>
        <taxon>Embryophyta</taxon>
        <taxon>Tracheophyta</taxon>
        <taxon>Spermatophyta</taxon>
        <taxon>Magnoliopsida</taxon>
        <taxon>eudicotyledons</taxon>
        <taxon>Gunneridae</taxon>
        <taxon>Pentapetalae</taxon>
        <taxon>asterids</taxon>
        <taxon>lamiids</taxon>
        <taxon>Lamiales</taxon>
        <taxon>Gesneriaceae</taxon>
        <taxon>Didymocarpoideae</taxon>
        <taxon>Trichosporeae</taxon>
        <taxon>Loxocarpinae</taxon>
        <taxon>Dorcoceras</taxon>
    </lineage>
</organism>
<evidence type="ECO:0000256" key="5">
    <source>
        <dbReference type="ARBA" id="ARBA00022884"/>
    </source>
</evidence>
<dbReference type="Pfam" id="PF00642">
    <property type="entry name" value="zf-CCCH"/>
    <property type="match status" value="1"/>
</dbReference>
<feature type="region of interest" description="Disordered" evidence="9">
    <location>
        <begin position="1"/>
        <end position="92"/>
    </location>
</feature>
<feature type="compositionally biased region" description="Basic and acidic residues" evidence="9">
    <location>
        <begin position="781"/>
        <end position="791"/>
    </location>
</feature>
<accession>A0A2Z7AZM3</accession>
<protein>
    <submittedName>
        <fullName evidence="12">Zinc finger CCCH domain-containing protein 5</fullName>
    </submittedName>
</protein>
<evidence type="ECO:0000259" key="10">
    <source>
        <dbReference type="PROSITE" id="PS50102"/>
    </source>
</evidence>
<feature type="domain" description="C3H1-type" evidence="11">
    <location>
        <begin position="225"/>
        <end position="253"/>
    </location>
</feature>
<feature type="compositionally biased region" description="Polar residues" evidence="9">
    <location>
        <begin position="718"/>
        <end position="729"/>
    </location>
</feature>
<proteinExistence type="predicted"/>
<feature type="region of interest" description="Disordered" evidence="9">
    <location>
        <begin position="454"/>
        <end position="498"/>
    </location>
</feature>
<gene>
    <name evidence="12" type="ORF">F511_32437</name>
</gene>
<dbReference type="Gene3D" id="3.30.70.330">
    <property type="match status" value="1"/>
</dbReference>
<feature type="compositionally biased region" description="Basic and acidic residues" evidence="9">
    <location>
        <begin position="577"/>
        <end position="594"/>
    </location>
</feature>
<dbReference type="Proteomes" id="UP000250235">
    <property type="component" value="Unassembled WGS sequence"/>
</dbReference>
<feature type="region of interest" description="Disordered" evidence="9">
    <location>
        <begin position="577"/>
        <end position="621"/>
    </location>
</feature>